<gene>
    <name evidence="2" type="ORF">JDN41_01095</name>
</gene>
<organism evidence="2 3">
    <name type="scientific">Rhodomicrobium udaipurense</name>
    <dbReference type="NCBI Taxonomy" id="1202716"/>
    <lineage>
        <taxon>Bacteria</taxon>
        <taxon>Pseudomonadati</taxon>
        <taxon>Pseudomonadota</taxon>
        <taxon>Alphaproteobacteria</taxon>
        <taxon>Hyphomicrobiales</taxon>
        <taxon>Hyphomicrobiaceae</taxon>
        <taxon>Rhodomicrobium</taxon>
    </lineage>
</organism>
<accession>A0A8I1GFZ5</accession>
<dbReference type="Gene3D" id="2.40.50.180">
    <property type="entry name" value="CheA-289, Domain 4"/>
    <property type="match status" value="1"/>
</dbReference>
<comment type="caution">
    <text evidence="2">The sequence shown here is derived from an EMBL/GenBank/DDBJ whole genome shotgun (WGS) entry which is preliminary data.</text>
</comment>
<keyword evidence="3" id="KW-1185">Reference proteome</keyword>
<dbReference type="AlphaFoldDB" id="A0A8I1GFZ5"/>
<dbReference type="InterPro" id="IPR036061">
    <property type="entry name" value="CheW-like_dom_sf"/>
</dbReference>
<dbReference type="RefSeq" id="WP_052037091.1">
    <property type="nucleotide sequence ID" value="NZ_JAEMUK010000002.1"/>
</dbReference>
<dbReference type="GO" id="GO:0006935">
    <property type="term" value="P:chemotaxis"/>
    <property type="evidence" value="ECO:0007669"/>
    <property type="project" value="InterPro"/>
</dbReference>
<dbReference type="GO" id="GO:0005829">
    <property type="term" value="C:cytosol"/>
    <property type="evidence" value="ECO:0007669"/>
    <property type="project" value="TreeGrafter"/>
</dbReference>
<dbReference type="GO" id="GO:0007165">
    <property type="term" value="P:signal transduction"/>
    <property type="evidence" value="ECO:0007669"/>
    <property type="project" value="InterPro"/>
</dbReference>
<dbReference type="Proteomes" id="UP000623250">
    <property type="component" value="Unassembled WGS sequence"/>
</dbReference>
<feature type="domain" description="CheW-like" evidence="1">
    <location>
        <begin position="13"/>
        <end position="157"/>
    </location>
</feature>
<sequence length="169" mass="18451">MNRAFEKTGVPASMKALTIGLNSEIFALPAESVREILDMVPVTEVPNARAFVGGVLNVRGKVVPLADLRVMFGMERTPPDTNTRIVVIEVDLEGEPALVGILADKVHDVTEIEGASVEDAPAVGMRWRAEFIRGIGKRGTDFIIIPDMARIFGPKEDRELSSTPDERKL</sequence>
<dbReference type="PANTHER" id="PTHR22617">
    <property type="entry name" value="CHEMOTAXIS SENSOR HISTIDINE KINASE-RELATED"/>
    <property type="match status" value="1"/>
</dbReference>
<dbReference type="Gene3D" id="2.30.30.40">
    <property type="entry name" value="SH3 Domains"/>
    <property type="match status" value="1"/>
</dbReference>
<dbReference type="EMBL" id="JAEMUK010000002">
    <property type="protein sequence ID" value="MBJ7542152.1"/>
    <property type="molecule type" value="Genomic_DNA"/>
</dbReference>
<dbReference type="SUPFAM" id="SSF50341">
    <property type="entry name" value="CheW-like"/>
    <property type="match status" value="1"/>
</dbReference>
<dbReference type="PANTHER" id="PTHR22617:SF23">
    <property type="entry name" value="CHEMOTAXIS PROTEIN CHEW"/>
    <property type="match status" value="1"/>
</dbReference>
<evidence type="ECO:0000313" key="2">
    <source>
        <dbReference type="EMBL" id="MBJ7542152.1"/>
    </source>
</evidence>
<protein>
    <submittedName>
        <fullName evidence="2">Chemotaxis protein CheW</fullName>
    </submittedName>
</protein>
<dbReference type="CDD" id="cd00732">
    <property type="entry name" value="CheW"/>
    <property type="match status" value="1"/>
</dbReference>
<name>A0A8I1GFZ5_9HYPH</name>
<dbReference type="InterPro" id="IPR002545">
    <property type="entry name" value="CheW-lke_dom"/>
</dbReference>
<evidence type="ECO:0000259" key="1">
    <source>
        <dbReference type="PROSITE" id="PS50851"/>
    </source>
</evidence>
<dbReference type="InterPro" id="IPR039315">
    <property type="entry name" value="CheW"/>
</dbReference>
<proteinExistence type="predicted"/>
<reference evidence="2 3" key="1">
    <citation type="submission" date="2020-12" db="EMBL/GenBank/DDBJ databases">
        <title>Revised draft genomes of Rhodomicrobium vannielii ATCC 17100 and Rhodomicrobium udaipurense JA643.</title>
        <authorList>
            <person name="Conners E.M."/>
            <person name="Davenport E.J."/>
            <person name="Bose A."/>
        </authorList>
    </citation>
    <scope>NUCLEOTIDE SEQUENCE [LARGE SCALE GENOMIC DNA]</scope>
    <source>
        <strain evidence="2 3">JA643</strain>
    </source>
</reference>
<evidence type="ECO:0000313" key="3">
    <source>
        <dbReference type="Proteomes" id="UP000623250"/>
    </source>
</evidence>
<dbReference type="Pfam" id="PF01584">
    <property type="entry name" value="CheW"/>
    <property type="match status" value="1"/>
</dbReference>
<dbReference type="PROSITE" id="PS50851">
    <property type="entry name" value="CHEW"/>
    <property type="match status" value="1"/>
</dbReference>
<dbReference type="SMART" id="SM00260">
    <property type="entry name" value="CheW"/>
    <property type="match status" value="1"/>
</dbReference>